<evidence type="ECO:0000313" key="3">
    <source>
        <dbReference type="Proteomes" id="UP000250043"/>
    </source>
</evidence>
<feature type="region of interest" description="Disordered" evidence="1">
    <location>
        <begin position="66"/>
        <end position="104"/>
    </location>
</feature>
<reference evidence="2 3" key="1">
    <citation type="submission" date="2016-07" db="EMBL/GenBank/DDBJ databases">
        <title>Draft genome of the white-rot fungus Obba rivulosa 3A-2.</title>
        <authorList>
            <consortium name="DOE Joint Genome Institute"/>
            <person name="Miettinen O."/>
            <person name="Riley R."/>
            <person name="Acob R."/>
            <person name="Barry K."/>
            <person name="Cullen D."/>
            <person name="De Vries R."/>
            <person name="Hainaut M."/>
            <person name="Hatakka A."/>
            <person name="Henrissat B."/>
            <person name="Hilden K."/>
            <person name="Kuo R."/>
            <person name="Labutti K."/>
            <person name="Lipzen A."/>
            <person name="Makela M.R."/>
            <person name="Sandor L."/>
            <person name="Spatafora J.W."/>
            <person name="Grigoriev I.V."/>
            <person name="Hibbett D.S."/>
        </authorList>
    </citation>
    <scope>NUCLEOTIDE SEQUENCE [LARGE SCALE GENOMIC DNA]</scope>
    <source>
        <strain evidence="2 3">3A-2</strain>
    </source>
</reference>
<feature type="compositionally biased region" description="Pro residues" evidence="1">
    <location>
        <begin position="73"/>
        <end position="82"/>
    </location>
</feature>
<dbReference type="AlphaFoldDB" id="A0A8E2DKQ0"/>
<feature type="region of interest" description="Disordered" evidence="1">
    <location>
        <begin position="38"/>
        <end position="57"/>
    </location>
</feature>
<gene>
    <name evidence="2" type="ORF">OBBRIDRAFT_825131</name>
</gene>
<sequence>MNISSTYRSQLCLIADEIQASLQRPTSALALQQAVPPQITDLPTPPGTTISGISCSTSTGTGIPKLRLILPRGSPPPPPPPIERMRRRRAVRAQSVANRRAGSG</sequence>
<evidence type="ECO:0000256" key="1">
    <source>
        <dbReference type="SAM" id="MobiDB-lite"/>
    </source>
</evidence>
<dbReference type="EMBL" id="KV722380">
    <property type="protein sequence ID" value="OCH91720.1"/>
    <property type="molecule type" value="Genomic_DNA"/>
</dbReference>
<keyword evidence="3" id="KW-1185">Reference proteome</keyword>
<proteinExistence type="predicted"/>
<dbReference type="Proteomes" id="UP000250043">
    <property type="component" value="Unassembled WGS sequence"/>
</dbReference>
<feature type="compositionally biased region" description="Low complexity" evidence="1">
    <location>
        <begin position="92"/>
        <end position="104"/>
    </location>
</feature>
<feature type="compositionally biased region" description="Low complexity" evidence="1">
    <location>
        <begin position="47"/>
        <end position="57"/>
    </location>
</feature>
<organism evidence="2 3">
    <name type="scientific">Obba rivulosa</name>
    <dbReference type="NCBI Taxonomy" id="1052685"/>
    <lineage>
        <taxon>Eukaryota</taxon>
        <taxon>Fungi</taxon>
        <taxon>Dikarya</taxon>
        <taxon>Basidiomycota</taxon>
        <taxon>Agaricomycotina</taxon>
        <taxon>Agaricomycetes</taxon>
        <taxon>Polyporales</taxon>
        <taxon>Gelatoporiaceae</taxon>
        <taxon>Obba</taxon>
    </lineage>
</organism>
<protein>
    <submittedName>
        <fullName evidence="2">Uncharacterized protein</fullName>
    </submittedName>
</protein>
<name>A0A8E2DKQ0_9APHY</name>
<accession>A0A8E2DKQ0</accession>
<evidence type="ECO:0000313" key="2">
    <source>
        <dbReference type="EMBL" id="OCH91720.1"/>
    </source>
</evidence>